<feature type="compositionally biased region" description="Polar residues" evidence="1">
    <location>
        <begin position="129"/>
        <end position="163"/>
    </location>
</feature>
<dbReference type="RefSeq" id="WP_338208783.1">
    <property type="nucleotide sequence ID" value="NZ_JAYMFF010000002.1"/>
</dbReference>
<feature type="compositionally biased region" description="Basic and acidic residues" evidence="1">
    <location>
        <begin position="637"/>
        <end position="649"/>
    </location>
</feature>
<protein>
    <recommendedName>
        <fullName evidence="4">Right handed beta helix domain-containing protein</fullName>
    </recommendedName>
</protein>
<feature type="region of interest" description="Disordered" evidence="1">
    <location>
        <begin position="223"/>
        <end position="242"/>
    </location>
</feature>
<sequence>MGLKRGMGAQAPIRGTVETMRAAIRSFASKNSRAKKAIAIIASAALVASVSNFQAFAATASTEDAAANPKVAVIDFEIADGMKVVYDGKNVKNGASLEVSTQRDVTFTVKACGGDVPLKIGKVAYTTSSLSEKQSNESAQSGQDGETGQGNASVAATQQTDEGGSQDEGLEVSANDPAVAATDELTKEHQEDEGTGLSQSATLADTGNSQEEAIADDLTPQAYPQSADQGAEPAAQVSSEDEAVEVETTFVNGRYVVPADALMAAAKSQKKIVVKITSSEINAKEEAANWTELKSLLESTNAETAITLTGDIEVELGESELGVKVEGDKAIQLAGHHITVKDPSSNAVAFEVADGASLSIDDTATAGIEAVGVESTETTNSEKYAKSDIAQLATYENKTLTYYVTHSETDRLTGTTKEIRDKLQLNLAGEKTPGSLEAEGMNALIKVDSNASLSIGGGLFTNAEGNHAITAKGAKSVTIDGGFIVGSGAKENGGGIYFEGVTKEQSTLSVGDSAYIAGNVSGQKHNGGGIWATNCTLIVDGDAVIAGNKASRGDASDTVIASSRVEYPNGGGIYVEANSDVRIAGNAIIAGNRAAADGGGVYVKATLKKNGAIESTVCSNSLVLDESCCITNNQSDHNYESEHPSESPEPRPWNNYGGGGGGIFTGANTTINNAEITANYASDTGGGLYLPGEFKFVMPKIAIEYAVIAGNACGTSEGGGLTVMPAAESYLRMGYITNNSTATDFDYGGGGLFVPSGGTFEVRNPVVKGNTADGYGGGVAACTNGTVITSDAAIFDNTANHEGYTTNPNEYGDQWASMNRLNLPKHSSDDYFCAKASTVYNNMLGGGVYNWDGYMSGKASNRVEFKKVGWFNAANKVVVSDPMGKVLETYSFGNANFEKGYAYVYLPETMTLNEVSEVFVGTTAVFTGTGYDSSEEYSSRAGLITSVRDSDDEHKGYHKYLLNLNFDITKPTKDGGAVYKDDSDTVVADGVVEYFKTFVDDTDKEGSSYHVYKILSNKFPEDGHAVASRFMALKAHPYLGDNNEMGQAAAKAAAMKEASVFITGNYSANNGGGIGCNGKITIGKNPKEDNPDDPKLPPDTFNLTIDKSWTNLKDMGSANNGTITTAFRVRAYQSKAAYTAAPNNPKFETVIGMTFDEESGASMSRTIEDIKKGWYVVVEEIGFAGDNFTVDSAEEAVSIKGDETVKFENTFNDDKSYGTGVVNSYAQGESGDFNSNGIQVSQDTVYKNRRAAAEAQGGLTNLTDPVIARVAGE</sequence>
<comment type="caution">
    <text evidence="2">The sequence shown here is derived from an EMBL/GenBank/DDBJ whole genome shotgun (WGS) entry which is preliminary data.</text>
</comment>
<feature type="region of interest" description="Disordered" evidence="1">
    <location>
        <begin position="635"/>
        <end position="654"/>
    </location>
</feature>
<evidence type="ECO:0000313" key="3">
    <source>
        <dbReference type="Proteomes" id="UP001349994"/>
    </source>
</evidence>
<name>A0ABU6IFE5_9ACTN</name>
<evidence type="ECO:0000313" key="2">
    <source>
        <dbReference type="EMBL" id="MEC4175167.1"/>
    </source>
</evidence>
<evidence type="ECO:0008006" key="4">
    <source>
        <dbReference type="Google" id="ProtNLM"/>
    </source>
</evidence>
<reference evidence="2 3" key="1">
    <citation type="submission" date="2024-01" db="EMBL/GenBank/DDBJ databases">
        <title>novel species in genus Adlercreutzia.</title>
        <authorList>
            <person name="Liu X."/>
        </authorList>
    </citation>
    <scope>NUCLEOTIDE SEQUENCE [LARGE SCALE GENOMIC DNA]</scope>
    <source>
        <strain evidence="2 3">R7</strain>
    </source>
</reference>
<organism evidence="2 3">
    <name type="scientific">Adlercreutzia wanghongyangiae</name>
    <dbReference type="NCBI Taxonomy" id="3111451"/>
    <lineage>
        <taxon>Bacteria</taxon>
        <taxon>Bacillati</taxon>
        <taxon>Actinomycetota</taxon>
        <taxon>Coriobacteriia</taxon>
        <taxon>Eggerthellales</taxon>
        <taxon>Eggerthellaceae</taxon>
        <taxon>Adlercreutzia</taxon>
    </lineage>
</organism>
<keyword evidence="3" id="KW-1185">Reference proteome</keyword>
<feature type="region of interest" description="Disordered" evidence="1">
    <location>
        <begin position="129"/>
        <end position="174"/>
    </location>
</feature>
<dbReference type="InterPro" id="IPR006626">
    <property type="entry name" value="PbH1"/>
</dbReference>
<gene>
    <name evidence="2" type="ORF">VIN30_01725</name>
</gene>
<evidence type="ECO:0000256" key="1">
    <source>
        <dbReference type="SAM" id="MobiDB-lite"/>
    </source>
</evidence>
<proteinExistence type="predicted"/>
<dbReference type="SMART" id="SM00710">
    <property type="entry name" value="PbH1"/>
    <property type="match status" value="7"/>
</dbReference>
<dbReference type="SUPFAM" id="SSF51126">
    <property type="entry name" value="Pectin lyase-like"/>
    <property type="match status" value="1"/>
</dbReference>
<dbReference type="Proteomes" id="UP001349994">
    <property type="component" value="Unassembled WGS sequence"/>
</dbReference>
<dbReference type="EMBL" id="JAYMFF010000002">
    <property type="protein sequence ID" value="MEC4175167.1"/>
    <property type="molecule type" value="Genomic_DNA"/>
</dbReference>
<dbReference type="InterPro" id="IPR011050">
    <property type="entry name" value="Pectin_lyase_fold/virulence"/>
</dbReference>
<accession>A0ABU6IFE5</accession>